<organism evidence="2">
    <name type="scientific">Volvox carteri f. nagariensis</name>
    <dbReference type="NCBI Taxonomy" id="3068"/>
    <lineage>
        <taxon>Eukaryota</taxon>
        <taxon>Viridiplantae</taxon>
        <taxon>Chlorophyta</taxon>
        <taxon>core chlorophytes</taxon>
        <taxon>Chlorophyceae</taxon>
        <taxon>CS clade</taxon>
        <taxon>Chlamydomonadales</taxon>
        <taxon>Volvocaceae</taxon>
        <taxon>Volvox</taxon>
    </lineage>
</organism>
<name>D8UD12_VOLCA</name>
<protein>
    <submittedName>
        <fullName evidence="1">Uncharacterized protein</fullName>
    </submittedName>
</protein>
<evidence type="ECO:0000313" key="1">
    <source>
        <dbReference type="EMBL" id="EFJ42350.1"/>
    </source>
</evidence>
<dbReference type="RefSeq" id="XP_002956583.1">
    <property type="nucleotide sequence ID" value="XM_002956537.1"/>
</dbReference>
<dbReference type="InParanoid" id="D8UD12"/>
<proteinExistence type="predicted"/>
<gene>
    <name evidence="1" type="ORF">VOLCADRAFT_97551</name>
</gene>
<reference evidence="1 2" key="1">
    <citation type="journal article" date="2010" name="Science">
        <title>Genomic analysis of organismal complexity in the multicellular green alga Volvox carteri.</title>
        <authorList>
            <person name="Prochnik S.E."/>
            <person name="Umen J."/>
            <person name="Nedelcu A.M."/>
            <person name="Hallmann A."/>
            <person name="Miller S.M."/>
            <person name="Nishii I."/>
            <person name="Ferris P."/>
            <person name="Kuo A."/>
            <person name="Mitros T."/>
            <person name="Fritz-Laylin L.K."/>
            <person name="Hellsten U."/>
            <person name="Chapman J."/>
            <person name="Simakov O."/>
            <person name="Rensing S.A."/>
            <person name="Terry A."/>
            <person name="Pangilinan J."/>
            <person name="Kapitonov V."/>
            <person name="Jurka J."/>
            <person name="Salamov A."/>
            <person name="Shapiro H."/>
            <person name="Schmutz J."/>
            <person name="Grimwood J."/>
            <person name="Lindquist E."/>
            <person name="Lucas S."/>
            <person name="Grigoriev I.V."/>
            <person name="Schmitt R."/>
            <person name="Kirk D."/>
            <person name="Rokhsar D.S."/>
        </authorList>
    </citation>
    <scope>NUCLEOTIDE SEQUENCE [LARGE SCALE GENOMIC DNA]</scope>
    <source>
        <strain evidence="2">f. Nagariensis / Eve</strain>
    </source>
</reference>
<dbReference type="Proteomes" id="UP000001058">
    <property type="component" value="Unassembled WGS sequence"/>
</dbReference>
<keyword evidence="2" id="KW-1185">Reference proteome</keyword>
<dbReference type="EMBL" id="GL378383">
    <property type="protein sequence ID" value="EFJ42350.1"/>
    <property type="molecule type" value="Genomic_DNA"/>
</dbReference>
<accession>D8UD12</accession>
<evidence type="ECO:0000313" key="2">
    <source>
        <dbReference type="Proteomes" id="UP000001058"/>
    </source>
</evidence>
<dbReference type="KEGG" id="vcn:VOLCADRAFT_97551"/>
<dbReference type="AlphaFoldDB" id="D8UD12"/>
<dbReference type="GeneID" id="9619803"/>
<sequence>MSTIPGPEDTSEIRGRETRGKVEVCTAEARSRISNHDTLASGGHQCLYFAWTVLSRHHTGQSLADPLDRVKLERARARMLLGLRDSRHHFLGRGACRGYTIAQLAHTNHLNVSVVVHHLKHVGPSPAASIRCYTQRPGGDLTPGLHLTNGEILPQNLMGLPMHIR</sequence>